<dbReference type="RefSeq" id="WP_114959127.1">
    <property type="nucleotide sequence ID" value="NZ_MSZW01000024.1"/>
</dbReference>
<evidence type="ECO:0000313" key="1">
    <source>
        <dbReference type="EMBL" id="TCT26018.1"/>
    </source>
</evidence>
<comment type="caution">
    <text evidence="1">The sequence shown here is derived from an EMBL/GenBank/DDBJ whole genome shotgun (WGS) entry which is preliminary data.</text>
</comment>
<dbReference type="AlphaFoldDB" id="A0A4R3N9E1"/>
<proteinExistence type="predicted"/>
<dbReference type="OrthoDB" id="7061764at2"/>
<dbReference type="Proteomes" id="UP000295414">
    <property type="component" value="Unassembled WGS sequence"/>
</dbReference>
<gene>
    <name evidence="1" type="ORF">EDC34_101345</name>
</gene>
<evidence type="ECO:0008006" key="3">
    <source>
        <dbReference type="Google" id="ProtNLM"/>
    </source>
</evidence>
<sequence>MSVWRTDGEGYRLEFDFQPPLLEVHLRGAVAPDANLAITTEYWQHIARAVREVGAGQLLVLDELPGEVMSDEELRRFFDSLAGLGLEQVQIAYVEARLDQVARIEYAQLLAQERGYRVRAFANEPEARLWLRYGAA</sequence>
<organism evidence="1 2">
    <name type="scientific">Thermomonas haemolytica</name>
    <dbReference type="NCBI Taxonomy" id="141949"/>
    <lineage>
        <taxon>Bacteria</taxon>
        <taxon>Pseudomonadati</taxon>
        <taxon>Pseudomonadota</taxon>
        <taxon>Gammaproteobacteria</taxon>
        <taxon>Lysobacterales</taxon>
        <taxon>Lysobacteraceae</taxon>
        <taxon>Thermomonas</taxon>
    </lineage>
</organism>
<evidence type="ECO:0000313" key="2">
    <source>
        <dbReference type="Proteomes" id="UP000295414"/>
    </source>
</evidence>
<reference evidence="1 2" key="1">
    <citation type="submission" date="2019-03" db="EMBL/GenBank/DDBJ databases">
        <title>Genomic Encyclopedia of Type Strains, Phase IV (KMG-IV): sequencing the most valuable type-strain genomes for metagenomic binning, comparative biology and taxonomic classification.</title>
        <authorList>
            <person name="Goeker M."/>
        </authorList>
    </citation>
    <scope>NUCLEOTIDE SEQUENCE [LARGE SCALE GENOMIC DNA]</scope>
    <source>
        <strain evidence="1 2">DSM 13605</strain>
    </source>
</reference>
<keyword evidence="2" id="KW-1185">Reference proteome</keyword>
<accession>A0A4R3N9E1</accession>
<protein>
    <recommendedName>
        <fullName evidence="3">SpoIIAA-like protein</fullName>
    </recommendedName>
</protein>
<dbReference type="EMBL" id="SMAP01000001">
    <property type="protein sequence ID" value="TCT26018.1"/>
    <property type="molecule type" value="Genomic_DNA"/>
</dbReference>
<name>A0A4R3N9E1_9GAMM</name>